<evidence type="ECO:0000313" key="2">
    <source>
        <dbReference type="Proteomes" id="UP000239494"/>
    </source>
</evidence>
<sequence>MTTIARADQWSRCHRAARTDGVSAALTELATAVLPGLLPCGPAGHAIVPTGIAAGAARVWADGVTVDRGAGVEKALGVVELPGGDVELLRHQVEPGANGFSPAERACWTLGLVWLRLGLSEELRETAMRYLNGRRTGNSTLLQQQMVKSTVADGLIEHLEVRAVLTGIGPGELPDTVLNHLHAQLTEADRALVKLLGASGYLAGGPGQVARVSELLAEAYCRPEV</sequence>
<accession>A0A2T0SVG3</accession>
<proteinExistence type="predicted"/>
<name>A0A2T0SVG3_9PSEU</name>
<dbReference type="Proteomes" id="UP000239494">
    <property type="component" value="Unassembled WGS sequence"/>
</dbReference>
<dbReference type="InterPro" id="IPR036250">
    <property type="entry name" value="AcylCo_DH-like_C"/>
</dbReference>
<protein>
    <recommendedName>
        <fullName evidence="3">Acyl-CoA dehydrogenase-like protein</fullName>
    </recommendedName>
</protein>
<dbReference type="SUPFAM" id="SSF47203">
    <property type="entry name" value="Acyl-CoA dehydrogenase C-terminal domain-like"/>
    <property type="match status" value="1"/>
</dbReference>
<dbReference type="EMBL" id="PVTF01000010">
    <property type="protein sequence ID" value="PRY37407.1"/>
    <property type="molecule type" value="Genomic_DNA"/>
</dbReference>
<dbReference type="AlphaFoldDB" id="A0A2T0SVG3"/>
<keyword evidence="2" id="KW-1185">Reference proteome</keyword>
<gene>
    <name evidence="1" type="ORF">CLV43_110218</name>
</gene>
<organism evidence="1 2">
    <name type="scientific">Umezawaea tangerina</name>
    <dbReference type="NCBI Taxonomy" id="84725"/>
    <lineage>
        <taxon>Bacteria</taxon>
        <taxon>Bacillati</taxon>
        <taxon>Actinomycetota</taxon>
        <taxon>Actinomycetes</taxon>
        <taxon>Pseudonocardiales</taxon>
        <taxon>Pseudonocardiaceae</taxon>
        <taxon>Umezawaea</taxon>
    </lineage>
</organism>
<dbReference type="OrthoDB" id="3478937at2"/>
<evidence type="ECO:0000313" key="1">
    <source>
        <dbReference type="EMBL" id="PRY37407.1"/>
    </source>
</evidence>
<dbReference type="GO" id="GO:0016627">
    <property type="term" value="F:oxidoreductase activity, acting on the CH-CH group of donors"/>
    <property type="evidence" value="ECO:0007669"/>
    <property type="project" value="InterPro"/>
</dbReference>
<reference evidence="1 2" key="1">
    <citation type="submission" date="2018-03" db="EMBL/GenBank/DDBJ databases">
        <title>Genomic Encyclopedia of Archaeal and Bacterial Type Strains, Phase II (KMG-II): from individual species to whole genera.</title>
        <authorList>
            <person name="Goeker M."/>
        </authorList>
    </citation>
    <scope>NUCLEOTIDE SEQUENCE [LARGE SCALE GENOMIC DNA]</scope>
    <source>
        <strain evidence="1 2">DSM 44720</strain>
    </source>
</reference>
<comment type="caution">
    <text evidence="1">The sequence shown here is derived from an EMBL/GenBank/DDBJ whole genome shotgun (WGS) entry which is preliminary data.</text>
</comment>
<evidence type="ECO:0008006" key="3">
    <source>
        <dbReference type="Google" id="ProtNLM"/>
    </source>
</evidence>
<dbReference type="RefSeq" id="WP_106191739.1">
    <property type="nucleotide sequence ID" value="NZ_PVTF01000010.1"/>
</dbReference>